<dbReference type="PANTHER" id="PTHR13018:SF5">
    <property type="entry name" value="RE44586P"/>
    <property type="match status" value="1"/>
</dbReference>
<evidence type="ECO:0000256" key="1">
    <source>
        <dbReference type="ARBA" id="ARBA00004141"/>
    </source>
</evidence>
<dbReference type="Pfam" id="PF02714">
    <property type="entry name" value="RSN1_7TM"/>
    <property type="match status" value="1"/>
</dbReference>
<organism evidence="12 13">
    <name type="scientific">Dermatophagoides pteronyssinus</name>
    <name type="common">European house dust mite</name>
    <dbReference type="NCBI Taxonomy" id="6956"/>
    <lineage>
        <taxon>Eukaryota</taxon>
        <taxon>Metazoa</taxon>
        <taxon>Ecdysozoa</taxon>
        <taxon>Arthropoda</taxon>
        <taxon>Chelicerata</taxon>
        <taxon>Arachnida</taxon>
        <taxon>Acari</taxon>
        <taxon>Acariformes</taxon>
        <taxon>Sarcoptiformes</taxon>
        <taxon>Astigmata</taxon>
        <taxon>Psoroptidia</taxon>
        <taxon>Analgoidea</taxon>
        <taxon>Pyroglyphidae</taxon>
        <taxon>Dermatophagoidinae</taxon>
        <taxon>Dermatophagoides</taxon>
    </lineage>
</organism>
<evidence type="ECO:0000256" key="8">
    <source>
        <dbReference type="SAM" id="Phobius"/>
    </source>
</evidence>
<evidence type="ECO:0000259" key="10">
    <source>
        <dbReference type="Pfam" id="PF13967"/>
    </source>
</evidence>
<evidence type="ECO:0000256" key="4">
    <source>
        <dbReference type="ARBA" id="ARBA00022692"/>
    </source>
</evidence>
<feature type="transmembrane region" description="Helical" evidence="8">
    <location>
        <begin position="15"/>
        <end position="36"/>
    </location>
</feature>
<dbReference type="InterPro" id="IPR027815">
    <property type="entry name" value="CSC1/OSCA1-like_cyt"/>
</dbReference>
<feature type="compositionally biased region" description="Basic and acidic residues" evidence="7">
    <location>
        <begin position="139"/>
        <end position="156"/>
    </location>
</feature>
<dbReference type="GO" id="GO:0005886">
    <property type="term" value="C:plasma membrane"/>
    <property type="evidence" value="ECO:0007669"/>
    <property type="project" value="TreeGrafter"/>
</dbReference>
<feature type="transmembrane region" description="Helical" evidence="8">
    <location>
        <begin position="622"/>
        <end position="643"/>
    </location>
</feature>
<feature type="transmembrane region" description="Helical" evidence="8">
    <location>
        <begin position="837"/>
        <end position="861"/>
    </location>
</feature>
<dbReference type="AlphaFoldDB" id="A0A6P6XYA7"/>
<dbReference type="InterPro" id="IPR032880">
    <property type="entry name" value="CSC1/OSCA1-like_N"/>
</dbReference>
<dbReference type="InterPro" id="IPR003864">
    <property type="entry name" value="CSC1/OSCA1-like_7TM"/>
</dbReference>
<name>A0A6P6XYA7_DERPT</name>
<dbReference type="PANTHER" id="PTHR13018">
    <property type="entry name" value="PROBABLE MEMBRANE PROTEIN DUF221-RELATED"/>
    <property type="match status" value="1"/>
</dbReference>
<feature type="region of interest" description="Disordered" evidence="7">
    <location>
        <begin position="139"/>
        <end position="167"/>
    </location>
</feature>
<feature type="transmembrane region" description="Helical" evidence="8">
    <location>
        <begin position="264"/>
        <end position="285"/>
    </location>
</feature>
<feature type="transmembrane region" description="Helical" evidence="8">
    <location>
        <begin position="572"/>
        <end position="589"/>
    </location>
</feature>
<comment type="similarity">
    <text evidence="2">Belongs to the CSC1 (TC 1.A.17) family.</text>
</comment>
<sequence length="982" mass="113872">MLKLDDGWETIPESIIMDLIFSLLLLLPYYYFPLYVRRNGWDRKFSNFTWTQYFGRNNLFNLKYSSNDSMNFSIDNNNNDKLINSDSIRPIELYLKTLDDNYDNVDDLEELNRQESKTMIARIMSSAFLPKHFEPEKCPKRSENNLKKNETLKSETTDDITPTTATTTTKTTTTDLSLCSKIRKKSSIWKILRFDIWTTGITDEQIQNERGFDAYQYLLFQQYLIVLLVIMTINAICLILPINVFSNPDCEGFACTSMNNLPHGSPLCWFHANLSVLIVLFSLFLMNRFAQELHLPCQLSLDQTDVKDSFTFDENQQQKILLIRPSMDKLTSLRKQPQQQHGSIKAESVFALNQTTTTSNYGSRGGSETKNQKRLDILEQLKSNLKKSYPFARLIGIQLIMDSSHLTDLEHSYRCSWLALQSLHNDERNFNDKSKTKFQIKPCGQICCCISEPADSPEQFYRNELYDFRKKIDEELQKLTQIEDKSIRGIFVEFESEQIAASVFKRLKRRSQSSSSSSSSSKLKSRSGSNQALLDDVETNFVDYIHDRCHYPAPRPDDINWRNLGVAIKRKWIRKCFCTIFLLIIFLFLSTPTYVFKLLDIYCLQHLHDQPILRPLSFLFDYLNPMLMVMLVSSMPSIVIYVLRMIPYQTISGLNHALMVNLYSFMILTVIILPSAGFLTMNAMLDNIFGMNTTLSNKVSETDTAHSPQSSSESSFHWQCLFPVDNGAFFLIYIIHATILGNLFELLRIMDACFYFLYYLLYTRSPFEYKSARMMIIQEFPISVFYSQNLLIFTMTIIFSFASPLIVPCGLAYMIGKHIVDRYNIYHVYLSPKINSQIHLTALNFVHIGLVLMLLQIFTIMLIKMEYSLVSRYILFVFVCTTLFSLIRCCCPSFLDRRSPSKRTLGQQQSAVEISRQHCEEQQQQQQQQQQQTSASSASSLKSLLTLQQQQQPNVGNSKTEICICSYTWPVFINLIRDQFFE</sequence>
<evidence type="ECO:0000256" key="2">
    <source>
        <dbReference type="ARBA" id="ARBA00007779"/>
    </source>
</evidence>
<evidence type="ECO:0000256" key="3">
    <source>
        <dbReference type="ARBA" id="ARBA00022448"/>
    </source>
</evidence>
<keyword evidence="5 8" id="KW-1133">Transmembrane helix</keyword>
<dbReference type="KEGG" id="dpte:113792469"/>
<feature type="transmembrane region" description="Helical" evidence="8">
    <location>
        <begin position="873"/>
        <end position="895"/>
    </location>
</feature>
<protein>
    <submittedName>
        <fullName evidence="13">CSC1-like protein 2</fullName>
    </submittedName>
</protein>
<evidence type="ECO:0000259" key="11">
    <source>
        <dbReference type="Pfam" id="PF14703"/>
    </source>
</evidence>
<comment type="subcellular location">
    <subcellularLocation>
        <location evidence="1">Membrane</location>
        <topology evidence="1">Multi-pass membrane protein</topology>
    </subcellularLocation>
</comment>
<dbReference type="InterPro" id="IPR045122">
    <property type="entry name" value="Csc1-like"/>
</dbReference>
<evidence type="ECO:0000256" key="6">
    <source>
        <dbReference type="ARBA" id="ARBA00023136"/>
    </source>
</evidence>
<evidence type="ECO:0000259" key="9">
    <source>
        <dbReference type="Pfam" id="PF02714"/>
    </source>
</evidence>
<accession>A0A6P6XYA7</accession>
<keyword evidence="3" id="KW-0813">Transport</keyword>
<keyword evidence="4 8" id="KW-0812">Transmembrane</keyword>
<evidence type="ECO:0000313" key="12">
    <source>
        <dbReference type="Proteomes" id="UP000515146"/>
    </source>
</evidence>
<feature type="domain" description="CSC1/OSCA1-like N-terminal transmembrane" evidence="10">
    <location>
        <begin position="200"/>
        <end position="286"/>
    </location>
</feature>
<evidence type="ECO:0000256" key="7">
    <source>
        <dbReference type="SAM" id="MobiDB-lite"/>
    </source>
</evidence>
<dbReference type="RefSeq" id="XP_027198163.1">
    <property type="nucleotide sequence ID" value="XM_027342362.1"/>
</dbReference>
<dbReference type="OrthoDB" id="6437480at2759"/>
<reference evidence="13" key="1">
    <citation type="submission" date="2025-08" db="UniProtKB">
        <authorList>
            <consortium name="RefSeq"/>
        </authorList>
    </citation>
    <scope>IDENTIFICATION</scope>
    <source>
        <strain evidence="13">Airmid</strain>
    </source>
</reference>
<feature type="transmembrane region" description="Helical" evidence="8">
    <location>
        <begin position="223"/>
        <end position="244"/>
    </location>
</feature>
<keyword evidence="6 8" id="KW-0472">Membrane</keyword>
<dbReference type="FunCoup" id="A0A6P6XYA7">
    <property type="interactions" value="26"/>
</dbReference>
<dbReference type="Pfam" id="PF14703">
    <property type="entry name" value="PHM7_cyt"/>
    <property type="match status" value="1"/>
</dbReference>
<gene>
    <name evidence="13" type="primary">LOC113792469</name>
</gene>
<feature type="domain" description="CSC1/OSCA1-like 7TM region" evidence="9">
    <location>
        <begin position="574"/>
        <end position="857"/>
    </location>
</feature>
<feature type="transmembrane region" description="Helical" evidence="8">
    <location>
        <begin position="663"/>
        <end position="685"/>
    </location>
</feature>
<dbReference type="Proteomes" id="UP000515146">
    <property type="component" value="Unplaced"/>
</dbReference>
<feature type="transmembrane region" description="Helical" evidence="8">
    <location>
        <begin position="790"/>
        <end position="816"/>
    </location>
</feature>
<evidence type="ECO:0000313" key="13">
    <source>
        <dbReference type="RefSeq" id="XP_027198163.1"/>
    </source>
</evidence>
<dbReference type="GO" id="GO:0005227">
    <property type="term" value="F:calcium-activated cation channel activity"/>
    <property type="evidence" value="ECO:0007669"/>
    <property type="project" value="InterPro"/>
</dbReference>
<dbReference type="Pfam" id="PF13967">
    <property type="entry name" value="RSN1_TM"/>
    <property type="match status" value="1"/>
</dbReference>
<keyword evidence="12" id="KW-1185">Reference proteome</keyword>
<evidence type="ECO:0000256" key="5">
    <source>
        <dbReference type="ARBA" id="ARBA00022989"/>
    </source>
</evidence>
<feature type="domain" description="CSC1/OSCA1-like cytosolic" evidence="11">
    <location>
        <begin position="379"/>
        <end position="518"/>
    </location>
</feature>
<proteinExistence type="inferred from homology"/>
<dbReference type="InParanoid" id="A0A6P6XYA7"/>